<evidence type="ECO:0000256" key="4">
    <source>
        <dbReference type="ARBA" id="ARBA00022723"/>
    </source>
</evidence>
<dbReference type="AlphaFoldDB" id="A0A6C0JQQ5"/>
<evidence type="ECO:0000256" key="8">
    <source>
        <dbReference type="SAM" id="MobiDB-lite"/>
    </source>
</evidence>
<dbReference type="InterPro" id="IPR013840">
    <property type="entry name" value="DNAligase_N"/>
</dbReference>
<keyword evidence="4" id="KW-0479">Metal-binding</keyword>
<proteinExistence type="inferred from homology"/>
<feature type="compositionally biased region" description="Basic and acidic residues" evidence="8">
    <location>
        <begin position="20"/>
        <end position="45"/>
    </location>
</feature>
<dbReference type="Pfam" id="PF14520">
    <property type="entry name" value="HHH_5"/>
    <property type="match status" value="1"/>
</dbReference>
<dbReference type="SMART" id="SM00292">
    <property type="entry name" value="BRCT"/>
    <property type="match status" value="1"/>
</dbReference>
<evidence type="ECO:0000256" key="5">
    <source>
        <dbReference type="ARBA" id="ARBA00022833"/>
    </source>
</evidence>
<dbReference type="Gene3D" id="1.10.150.20">
    <property type="entry name" value="5' to 3' exonuclease, C-terminal subdomain"/>
    <property type="match status" value="2"/>
</dbReference>
<dbReference type="SMART" id="SM00532">
    <property type="entry name" value="LIGANc"/>
    <property type="match status" value="1"/>
</dbReference>
<feature type="region of interest" description="Disordered" evidence="8">
    <location>
        <begin position="1"/>
        <end position="69"/>
    </location>
</feature>
<dbReference type="Pfam" id="PF03120">
    <property type="entry name" value="OB_DNA_ligase"/>
    <property type="match status" value="1"/>
</dbReference>
<sequence>MSGKKPMKKQPLESQPTIKKTKDTQEKKPVAPPKDKKVVKTEPLETTKPAAAPKKVKKEPSQEKKTDTTQLVATLSKAADAYYNGKDLLMDDDTYDAAIKKLESIDPENPYLQKIGQDNNPEFQKRQHKMPMGSQQKAANAEEFKKWHTKGYANGDTMTVNHKLDGLSIELVYEKGKLVHGITRGKGNKGDDITKNVLKMKGIVKKLDYPATCSIRGEIIMKTSTFEKKYKPKGHKMVRTMAAGLSKRPDGVGCQDLHIIVYDILLHNMDDPEILKKAPTTEKIKMQFLESQGFTTAETRYCKNIKEVLAWYNELQDPENETNRDSLEIEIDGLVIKCNTVDHEDMKRMKPNRQIALKFPPRQVTSTLQKVVWNISGTNYTPVAHITPVNIDGSTVTKASLCNPGVMKDLGLRIGSTVTVVKRGDIIPKIESVIEIGDGDEIDIPTECSNCSEQLVCTDTKLYCPNEECGNKLSHQIKKWIEVHDIKEFGKELIKVVYENDLIKDLSGLYTLEITDLQDQTTAGGKRLGTKNAKKAVDNLRAVTEVSLSKFIAGFDIPTISEKTIEVLVEAGLDTLDKIRGSNIDRLTSIKGIGESKANALLTGLSKYKKEMNNMLKHVTIEAPIKKITTGGALTGMSVCFTGKLSMPRKEFEALVKTNGGTCKAGVTKGLTYLVTDDPDSGTSKNEKARALDVQVIDEETLLGLMGK</sequence>
<evidence type="ECO:0000259" key="9">
    <source>
        <dbReference type="PROSITE" id="PS50172"/>
    </source>
</evidence>
<evidence type="ECO:0000256" key="1">
    <source>
        <dbReference type="ARBA" id="ARBA00012722"/>
    </source>
</evidence>
<dbReference type="CDD" id="cd17748">
    <property type="entry name" value="BRCT_DNA_ligase_like"/>
    <property type="match status" value="1"/>
</dbReference>
<dbReference type="SUPFAM" id="SSF56091">
    <property type="entry name" value="DNA ligase/mRNA capping enzyme, catalytic domain"/>
    <property type="match status" value="1"/>
</dbReference>
<organism evidence="10">
    <name type="scientific">viral metagenome</name>
    <dbReference type="NCBI Taxonomy" id="1070528"/>
    <lineage>
        <taxon>unclassified sequences</taxon>
        <taxon>metagenomes</taxon>
        <taxon>organismal metagenomes</taxon>
    </lineage>
</organism>
<dbReference type="SUPFAM" id="SSF50249">
    <property type="entry name" value="Nucleic acid-binding proteins"/>
    <property type="match status" value="1"/>
</dbReference>
<feature type="compositionally biased region" description="Basic and acidic residues" evidence="8">
    <location>
        <begin position="58"/>
        <end position="67"/>
    </location>
</feature>
<protein>
    <recommendedName>
        <fullName evidence="1">DNA ligase (NAD(+))</fullName>
        <ecNumber evidence="1">6.5.1.2</ecNumber>
    </recommendedName>
</protein>
<dbReference type="PIRSF" id="PIRSF001604">
    <property type="entry name" value="LigA"/>
    <property type="match status" value="1"/>
</dbReference>
<dbReference type="PROSITE" id="PS50172">
    <property type="entry name" value="BRCT"/>
    <property type="match status" value="1"/>
</dbReference>
<evidence type="ECO:0000256" key="6">
    <source>
        <dbReference type="ARBA" id="ARBA00023027"/>
    </source>
</evidence>
<dbReference type="HAMAP" id="MF_01588">
    <property type="entry name" value="DNA_ligase_A"/>
    <property type="match status" value="1"/>
</dbReference>
<evidence type="ECO:0000256" key="7">
    <source>
        <dbReference type="ARBA" id="ARBA00034005"/>
    </source>
</evidence>
<dbReference type="InterPro" id="IPR012340">
    <property type="entry name" value="NA-bd_OB-fold"/>
</dbReference>
<evidence type="ECO:0000313" key="10">
    <source>
        <dbReference type="EMBL" id="QHU08092.1"/>
    </source>
</evidence>
<dbReference type="EC" id="6.5.1.2" evidence="1"/>
<dbReference type="GO" id="GO:0006260">
    <property type="term" value="P:DNA replication"/>
    <property type="evidence" value="ECO:0007669"/>
    <property type="project" value="UniProtKB-KW"/>
</dbReference>
<evidence type="ECO:0000256" key="3">
    <source>
        <dbReference type="ARBA" id="ARBA00022705"/>
    </source>
</evidence>
<keyword evidence="3" id="KW-0235">DNA replication</keyword>
<feature type="domain" description="BRCT" evidence="9">
    <location>
        <begin position="629"/>
        <end position="708"/>
    </location>
</feature>
<dbReference type="Gene3D" id="3.40.50.10190">
    <property type="entry name" value="BRCT domain"/>
    <property type="match status" value="1"/>
</dbReference>
<keyword evidence="2" id="KW-0436">Ligase</keyword>
<evidence type="ECO:0000256" key="2">
    <source>
        <dbReference type="ARBA" id="ARBA00022598"/>
    </source>
</evidence>
<dbReference type="InterPro" id="IPR004150">
    <property type="entry name" value="NAD_DNA_ligase_OB"/>
</dbReference>
<name>A0A6C0JQQ5_9ZZZZ</name>
<dbReference type="EMBL" id="MN740694">
    <property type="protein sequence ID" value="QHU08092.1"/>
    <property type="molecule type" value="Genomic_DNA"/>
</dbReference>
<dbReference type="Gene3D" id="3.30.470.30">
    <property type="entry name" value="DNA ligase/mRNA capping enzyme"/>
    <property type="match status" value="1"/>
</dbReference>
<accession>A0A6C0JQQ5</accession>
<keyword evidence="6" id="KW-0520">NAD</keyword>
<dbReference type="GO" id="GO:0003911">
    <property type="term" value="F:DNA ligase (NAD+) activity"/>
    <property type="evidence" value="ECO:0007669"/>
    <property type="project" value="UniProtKB-EC"/>
</dbReference>
<dbReference type="GO" id="GO:0006281">
    <property type="term" value="P:DNA repair"/>
    <property type="evidence" value="ECO:0007669"/>
    <property type="project" value="InterPro"/>
</dbReference>
<dbReference type="Gene3D" id="2.40.50.140">
    <property type="entry name" value="Nucleic acid-binding proteins"/>
    <property type="match status" value="1"/>
</dbReference>
<dbReference type="SUPFAM" id="SSF47781">
    <property type="entry name" value="RuvA domain 2-like"/>
    <property type="match status" value="1"/>
</dbReference>
<dbReference type="InterPro" id="IPR013839">
    <property type="entry name" value="DNAligase_adenylation"/>
</dbReference>
<keyword evidence="5" id="KW-0862">Zinc</keyword>
<dbReference type="Pfam" id="PF00533">
    <property type="entry name" value="BRCT"/>
    <property type="match status" value="1"/>
</dbReference>
<reference evidence="10" key="1">
    <citation type="journal article" date="2020" name="Nature">
        <title>Giant virus diversity and host interactions through global metagenomics.</title>
        <authorList>
            <person name="Schulz F."/>
            <person name="Roux S."/>
            <person name="Paez-Espino D."/>
            <person name="Jungbluth S."/>
            <person name="Walsh D.A."/>
            <person name="Denef V.J."/>
            <person name="McMahon K.D."/>
            <person name="Konstantinidis K.T."/>
            <person name="Eloe-Fadrosh E.A."/>
            <person name="Kyrpides N.C."/>
            <person name="Woyke T."/>
        </authorList>
    </citation>
    <scope>NUCLEOTIDE SEQUENCE</scope>
    <source>
        <strain evidence="10">GVMAG-S-1062768-28</strain>
    </source>
</reference>
<dbReference type="InterPro" id="IPR010994">
    <property type="entry name" value="RuvA_2-like"/>
</dbReference>
<dbReference type="SUPFAM" id="SSF52113">
    <property type="entry name" value="BRCT domain"/>
    <property type="match status" value="1"/>
</dbReference>
<dbReference type="Pfam" id="PF01653">
    <property type="entry name" value="DNA_ligase_aden"/>
    <property type="match status" value="1"/>
</dbReference>
<dbReference type="NCBIfam" id="TIGR00575">
    <property type="entry name" value="dnlj"/>
    <property type="match status" value="1"/>
</dbReference>
<dbReference type="GO" id="GO:0046872">
    <property type="term" value="F:metal ion binding"/>
    <property type="evidence" value="ECO:0007669"/>
    <property type="project" value="UniProtKB-KW"/>
</dbReference>
<dbReference type="InterPro" id="IPR036420">
    <property type="entry name" value="BRCT_dom_sf"/>
</dbReference>
<dbReference type="InterPro" id="IPR001679">
    <property type="entry name" value="DNA_ligase"/>
</dbReference>
<dbReference type="Gene3D" id="1.10.287.610">
    <property type="entry name" value="Helix hairpin bin"/>
    <property type="match status" value="1"/>
</dbReference>
<comment type="catalytic activity">
    <reaction evidence="7">
        <text>NAD(+) + (deoxyribonucleotide)n-3'-hydroxyl + 5'-phospho-(deoxyribonucleotide)m = (deoxyribonucleotide)n+m + AMP + beta-nicotinamide D-nucleotide.</text>
        <dbReference type="EC" id="6.5.1.2"/>
    </reaction>
</comment>
<dbReference type="InterPro" id="IPR001357">
    <property type="entry name" value="BRCT_dom"/>
</dbReference>